<sequence length="295" mass="32715">MPIKILTLHTIAFLYWRSSNMRLHTCADKFLELLNRFLFYHHHLTTDMYVSGPDTKSEIPEAGSPPPYAASDPSSSSSSPPFVLPDSVKPSNYLSLSQTHNSLRGTYVIDPSLEIPSEYLPPLPDGENEDTRSNFYARSTHGNVNVDLYLLDKVSTNDSKKRVLLCTSSAHGSVYTTIHRADTRPSFELKSSSKNGDVNVKIPRSFRGPVTGTTVHGSIMMSDAVSSQAMVFSDVQGVKRIFVGDMSTRNEGIVEDSLFLESAHGSIRIYFEDEDLTPPIVKSMIGIWSKMFGRG</sequence>
<name>A0AA38NZ43_9AGAR</name>
<feature type="region of interest" description="Disordered" evidence="1">
    <location>
        <begin position="54"/>
        <end position="83"/>
    </location>
</feature>
<evidence type="ECO:0000259" key="2">
    <source>
        <dbReference type="Pfam" id="PF24016"/>
    </source>
</evidence>
<evidence type="ECO:0000313" key="4">
    <source>
        <dbReference type="Proteomes" id="UP001163846"/>
    </source>
</evidence>
<accession>A0AA38NZ43</accession>
<dbReference type="Pfam" id="PF24016">
    <property type="entry name" value="DUF7330"/>
    <property type="match status" value="1"/>
</dbReference>
<comment type="caution">
    <text evidence="3">The sequence shown here is derived from an EMBL/GenBank/DDBJ whole genome shotgun (WGS) entry which is preliminary data.</text>
</comment>
<keyword evidence="4" id="KW-1185">Reference proteome</keyword>
<feature type="compositionally biased region" description="Low complexity" evidence="1">
    <location>
        <begin position="69"/>
        <end position="81"/>
    </location>
</feature>
<organism evidence="3 4">
    <name type="scientific">Lentinula raphanica</name>
    <dbReference type="NCBI Taxonomy" id="153919"/>
    <lineage>
        <taxon>Eukaryota</taxon>
        <taxon>Fungi</taxon>
        <taxon>Dikarya</taxon>
        <taxon>Basidiomycota</taxon>
        <taxon>Agaricomycotina</taxon>
        <taxon>Agaricomycetes</taxon>
        <taxon>Agaricomycetidae</taxon>
        <taxon>Agaricales</taxon>
        <taxon>Marasmiineae</taxon>
        <taxon>Omphalotaceae</taxon>
        <taxon>Lentinula</taxon>
    </lineage>
</organism>
<dbReference type="AlphaFoldDB" id="A0AA38NZ43"/>
<evidence type="ECO:0000256" key="1">
    <source>
        <dbReference type="SAM" id="MobiDB-lite"/>
    </source>
</evidence>
<dbReference type="Proteomes" id="UP001163846">
    <property type="component" value="Unassembled WGS sequence"/>
</dbReference>
<proteinExistence type="predicted"/>
<dbReference type="InterPro" id="IPR055754">
    <property type="entry name" value="DUF7330"/>
</dbReference>
<feature type="domain" description="DUF7330" evidence="2">
    <location>
        <begin position="92"/>
        <end position="274"/>
    </location>
</feature>
<dbReference type="EMBL" id="MU806724">
    <property type="protein sequence ID" value="KAJ3833313.1"/>
    <property type="molecule type" value="Genomic_DNA"/>
</dbReference>
<gene>
    <name evidence="3" type="ORF">F5878DRAFT_412528</name>
</gene>
<protein>
    <recommendedName>
        <fullName evidence="2">DUF7330 domain-containing protein</fullName>
    </recommendedName>
</protein>
<evidence type="ECO:0000313" key="3">
    <source>
        <dbReference type="EMBL" id="KAJ3833313.1"/>
    </source>
</evidence>
<reference evidence="3" key="1">
    <citation type="submission" date="2022-08" db="EMBL/GenBank/DDBJ databases">
        <authorList>
            <consortium name="DOE Joint Genome Institute"/>
            <person name="Min B."/>
            <person name="Riley R."/>
            <person name="Sierra-Patev S."/>
            <person name="Naranjo-Ortiz M."/>
            <person name="Looney B."/>
            <person name="Konkel Z."/>
            <person name="Slot J.C."/>
            <person name="Sakamoto Y."/>
            <person name="Steenwyk J.L."/>
            <person name="Rokas A."/>
            <person name="Carro J."/>
            <person name="Camarero S."/>
            <person name="Ferreira P."/>
            <person name="Molpeceres G."/>
            <person name="Ruiz-Duenas F.J."/>
            <person name="Serrano A."/>
            <person name="Henrissat B."/>
            <person name="Drula E."/>
            <person name="Hughes K.W."/>
            <person name="Mata J.L."/>
            <person name="Ishikawa N.K."/>
            <person name="Vargas-Isla R."/>
            <person name="Ushijima S."/>
            <person name="Smith C.A."/>
            <person name="Ahrendt S."/>
            <person name="Andreopoulos W."/>
            <person name="He G."/>
            <person name="Labutti K."/>
            <person name="Lipzen A."/>
            <person name="Ng V."/>
            <person name="Sandor L."/>
            <person name="Barry K."/>
            <person name="Martinez A.T."/>
            <person name="Xiao Y."/>
            <person name="Gibbons J.G."/>
            <person name="Terashima K."/>
            <person name="Hibbett D.S."/>
            <person name="Grigoriev I.V."/>
        </authorList>
    </citation>
    <scope>NUCLEOTIDE SEQUENCE</scope>
    <source>
        <strain evidence="3">TFB9207</strain>
    </source>
</reference>